<dbReference type="Pfam" id="PF00950">
    <property type="entry name" value="ABC-3"/>
    <property type="match status" value="1"/>
</dbReference>
<comment type="subcellular location">
    <subcellularLocation>
        <location evidence="1 8">Cell membrane</location>
        <topology evidence="1 8">Multi-pass membrane protein</topology>
    </subcellularLocation>
</comment>
<comment type="caution">
    <text evidence="10">The sequence shown here is derived from an EMBL/GenBank/DDBJ whole genome shotgun (WGS) entry which is preliminary data.</text>
</comment>
<dbReference type="InterPro" id="IPR037294">
    <property type="entry name" value="ABC_BtuC-like"/>
</dbReference>
<evidence type="ECO:0000256" key="9">
    <source>
        <dbReference type="SAM" id="Phobius"/>
    </source>
</evidence>
<gene>
    <name evidence="10" type="ORF">HMPREF9698_00890</name>
</gene>
<dbReference type="CDD" id="cd06550">
    <property type="entry name" value="TM_ABC_iron-siderophores_like"/>
    <property type="match status" value="1"/>
</dbReference>
<organism evidence="10 11">
    <name type="scientific">Alloiococcus otitis ATCC 51267</name>
    <dbReference type="NCBI Taxonomy" id="883081"/>
    <lineage>
        <taxon>Bacteria</taxon>
        <taxon>Bacillati</taxon>
        <taxon>Bacillota</taxon>
        <taxon>Bacilli</taxon>
        <taxon>Lactobacillales</taxon>
        <taxon>Carnobacteriaceae</taxon>
        <taxon>Alloiococcus</taxon>
    </lineage>
</organism>
<protein>
    <recommendedName>
        <fullName evidence="12">ABC transporter domain-containing protein</fullName>
    </recommendedName>
</protein>
<feature type="transmembrane region" description="Helical" evidence="9">
    <location>
        <begin position="191"/>
        <end position="221"/>
    </location>
</feature>
<feature type="transmembrane region" description="Helical" evidence="9">
    <location>
        <begin position="75"/>
        <end position="93"/>
    </location>
</feature>
<dbReference type="EMBL" id="AGXA01000018">
    <property type="protein sequence ID" value="EKU93595.1"/>
    <property type="molecule type" value="Genomic_DNA"/>
</dbReference>
<dbReference type="Gene3D" id="1.10.3470.10">
    <property type="entry name" value="ABC transporter involved in vitamin B12 uptake, BtuC"/>
    <property type="match status" value="1"/>
</dbReference>
<dbReference type="AlphaFoldDB" id="K9EWJ1"/>
<comment type="similarity">
    <text evidence="2 8">Belongs to the ABC-3 integral membrane protein family.</text>
</comment>
<dbReference type="GO" id="GO:0055085">
    <property type="term" value="P:transmembrane transport"/>
    <property type="evidence" value="ECO:0007669"/>
    <property type="project" value="InterPro"/>
</dbReference>
<reference evidence="10 11" key="1">
    <citation type="submission" date="2012-09" db="EMBL/GenBank/DDBJ databases">
        <title>The Genome Sequence of Alloiococcus otitis ATCC 51267.</title>
        <authorList>
            <consortium name="The Broad Institute Genome Sequencing Platform"/>
            <person name="Earl A."/>
            <person name="Ward D."/>
            <person name="Feldgarden M."/>
            <person name="Gevers D."/>
            <person name="Huys G."/>
            <person name="Walker B."/>
            <person name="Young S.K."/>
            <person name="Zeng Q."/>
            <person name="Gargeya S."/>
            <person name="Fitzgerald M."/>
            <person name="Haas B."/>
            <person name="Abouelleil A."/>
            <person name="Alvarado L."/>
            <person name="Arachchi H.M."/>
            <person name="Berlin A.M."/>
            <person name="Chapman S.B."/>
            <person name="Goldberg J."/>
            <person name="Griggs A."/>
            <person name="Gujja S."/>
            <person name="Hansen M."/>
            <person name="Howarth C."/>
            <person name="Imamovic A."/>
            <person name="Larimer J."/>
            <person name="McCowen C."/>
            <person name="Montmayeur A."/>
            <person name="Murphy C."/>
            <person name="Neiman D."/>
            <person name="Pearson M."/>
            <person name="Priest M."/>
            <person name="Roberts A."/>
            <person name="Saif S."/>
            <person name="Shea T."/>
            <person name="Sisk P."/>
            <person name="Sykes S."/>
            <person name="Wortman J."/>
            <person name="Nusbaum C."/>
            <person name="Birren B."/>
        </authorList>
    </citation>
    <scope>NUCLEOTIDE SEQUENCE [LARGE SCALE GENOMIC DNA]</scope>
    <source>
        <strain evidence="10 11">ATCC 51267</strain>
    </source>
</reference>
<evidence type="ECO:0000256" key="7">
    <source>
        <dbReference type="ARBA" id="ARBA00023136"/>
    </source>
</evidence>
<dbReference type="Proteomes" id="UP000009875">
    <property type="component" value="Unassembled WGS sequence"/>
</dbReference>
<evidence type="ECO:0000256" key="2">
    <source>
        <dbReference type="ARBA" id="ARBA00008034"/>
    </source>
</evidence>
<keyword evidence="11" id="KW-1185">Reference proteome</keyword>
<dbReference type="PATRIC" id="fig|883081.3.peg.887"/>
<evidence type="ECO:0000256" key="6">
    <source>
        <dbReference type="ARBA" id="ARBA00022989"/>
    </source>
</evidence>
<evidence type="ECO:0000256" key="3">
    <source>
        <dbReference type="ARBA" id="ARBA00022448"/>
    </source>
</evidence>
<keyword evidence="3 8" id="KW-0813">Transport</keyword>
<feature type="transmembrane region" description="Helical" evidence="9">
    <location>
        <begin position="266"/>
        <end position="287"/>
    </location>
</feature>
<feature type="transmembrane region" description="Helical" evidence="9">
    <location>
        <begin position="105"/>
        <end position="123"/>
    </location>
</feature>
<dbReference type="PANTHER" id="PTHR30477:SF3">
    <property type="entry name" value="METAL TRANSPORT SYSTEM MEMBRANE PROTEIN CT_069-RELATED"/>
    <property type="match status" value="1"/>
</dbReference>
<keyword evidence="4" id="KW-1003">Cell membrane</keyword>
<evidence type="ECO:0000256" key="5">
    <source>
        <dbReference type="ARBA" id="ARBA00022692"/>
    </source>
</evidence>
<feature type="transmembrane region" description="Helical" evidence="9">
    <location>
        <begin position="153"/>
        <end position="171"/>
    </location>
</feature>
<evidence type="ECO:0000256" key="8">
    <source>
        <dbReference type="RuleBase" id="RU003943"/>
    </source>
</evidence>
<proteinExistence type="inferred from homology"/>
<feature type="transmembrane region" description="Helical" evidence="9">
    <location>
        <begin position="233"/>
        <end position="254"/>
    </location>
</feature>
<dbReference type="GO" id="GO:0043190">
    <property type="term" value="C:ATP-binding cassette (ABC) transporter complex"/>
    <property type="evidence" value="ECO:0007669"/>
    <property type="project" value="InterPro"/>
</dbReference>
<dbReference type="InterPro" id="IPR001626">
    <property type="entry name" value="ABC_TroCD"/>
</dbReference>
<evidence type="ECO:0000313" key="11">
    <source>
        <dbReference type="Proteomes" id="UP000009875"/>
    </source>
</evidence>
<evidence type="ECO:0000313" key="10">
    <source>
        <dbReference type="EMBL" id="EKU93595.1"/>
    </source>
</evidence>
<dbReference type="HOGENOM" id="CLU_028808_0_0_9"/>
<name>K9EWJ1_9LACT</name>
<dbReference type="RefSeq" id="WP_003777785.1">
    <property type="nucleotide sequence ID" value="NZ_JH992958.1"/>
</dbReference>
<evidence type="ECO:0000256" key="4">
    <source>
        <dbReference type="ARBA" id="ARBA00022475"/>
    </source>
</evidence>
<keyword evidence="5 8" id="KW-0812">Transmembrane</keyword>
<evidence type="ECO:0000256" key="1">
    <source>
        <dbReference type="ARBA" id="ARBA00004651"/>
    </source>
</evidence>
<evidence type="ECO:0008006" key="12">
    <source>
        <dbReference type="Google" id="ProtNLM"/>
    </source>
</evidence>
<accession>K9EWJ1</accession>
<dbReference type="PANTHER" id="PTHR30477">
    <property type="entry name" value="ABC-TRANSPORTER METAL-BINDING PROTEIN"/>
    <property type="match status" value="1"/>
</dbReference>
<keyword evidence="7 9" id="KW-0472">Membrane</keyword>
<keyword evidence="6 9" id="KW-1133">Transmembrane helix</keyword>
<sequence length="308" mass="33179">MSGILDWSFMSQVLSDYTFQIVALGTVVLGIATGVVGSFATLRRESLMGDALSHAALPGIGLAFILIQVKITPLLLLGALVTGLIAIFLIQLFTNKLPVKLDGSMALILSSFFGLGLVFLTAIQGQENANQAGLSSFVFGQASAMLRSDVRMIILVSAIILLVIALCWYPFKLITFDQQYAQSIYPNIKWYNFTMALLIVAAIMIGLESVGVILMSALLVGPSIAARQWTDRLLPLVILAGVFGAVSSFIGTYISSTAGRIPTGPAIVVVLSLILFASLFIAPKNGLISQTLRRRKQQRKIKREVADR</sequence>
<feature type="transmembrane region" description="Helical" evidence="9">
    <location>
        <begin position="17"/>
        <end position="39"/>
    </location>
</feature>
<dbReference type="SUPFAM" id="SSF81345">
    <property type="entry name" value="ABC transporter involved in vitamin B12 uptake, BtuC"/>
    <property type="match status" value="1"/>
</dbReference>
<dbReference type="GO" id="GO:0010043">
    <property type="term" value="P:response to zinc ion"/>
    <property type="evidence" value="ECO:0007669"/>
    <property type="project" value="TreeGrafter"/>
</dbReference>
<dbReference type="STRING" id="883081.HMPREF9698_00890"/>
<dbReference type="eggNOG" id="COG1108">
    <property type="taxonomic scope" value="Bacteria"/>
</dbReference>